<comment type="caution">
    <text evidence="1">The sequence shown here is derived from an EMBL/GenBank/DDBJ whole genome shotgun (WGS) entry which is preliminary data.</text>
</comment>
<dbReference type="EMBL" id="BRPK01000015">
    <property type="protein sequence ID" value="GLB43861.1"/>
    <property type="molecule type" value="Genomic_DNA"/>
</dbReference>
<reference evidence="1" key="1">
    <citation type="submission" date="2022-07" db="EMBL/GenBank/DDBJ databases">
        <title>The genome of Lyophyllum shimeji provides insight into the initial evolution of ectomycorrhizal fungal genome.</title>
        <authorList>
            <person name="Kobayashi Y."/>
            <person name="Shibata T."/>
            <person name="Hirakawa H."/>
            <person name="Shigenobu S."/>
            <person name="Nishiyama T."/>
            <person name="Yamada A."/>
            <person name="Hasebe M."/>
            <person name="Kawaguchi M."/>
        </authorList>
    </citation>
    <scope>NUCLEOTIDE SEQUENCE</scope>
    <source>
        <strain evidence="1">AT787</strain>
    </source>
</reference>
<evidence type="ECO:0000313" key="1">
    <source>
        <dbReference type="EMBL" id="GLB43861.1"/>
    </source>
</evidence>
<name>A0A9P3PZA9_LYOSH</name>
<keyword evidence="2" id="KW-1185">Reference proteome</keyword>
<proteinExistence type="predicted"/>
<dbReference type="Proteomes" id="UP001063166">
    <property type="component" value="Unassembled WGS sequence"/>
</dbReference>
<dbReference type="AlphaFoldDB" id="A0A9P3PZA9"/>
<protein>
    <submittedName>
        <fullName evidence="1">Uncharacterized protein</fullName>
    </submittedName>
</protein>
<organism evidence="1 2">
    <name type="scientific">Lyophyllum shimeji</name>
    <name type="common">Hon-shimeji</name>
    <name type="synonym">Tricholoma shimeji</name>
    <dbReference type="NCBI Taxonomy" id="47721"/>
    <lineage>
        <taxon>Eukaryota</taxon>
        <taxon>Fungi</taxon>
        <taxon>Dikarya</taxon>
        <taxon>Basidiomycota</taxon>
        <taxon>Agaricomycotina</taxon>
        <taxon>Agaricomycetes</taxon>
        <taxon>Agaricomycetidae</taxon>
        <taxon>Agaricales</taxon>
        <taxon>Tricholomatineae</taxon>
        <taxon>Lyophyllaceae</taxon>
        <taxon>Lyophyllum</taxon>
    </lineage>
</organism>
<evidence type="ECO:0000313" key="2">
    <source>
        <dbReference type="Proteomes" id="UP001063166"/>
    </source>
</evidence>
<gene>
    <name evidence="1" type="ORF">LshimejAT787_1500450</name>
</gene>
<accession>A0A9P3PZA9</accession>
<sequence length="235" mass="24915">MASPETSPLHYILPVYQPSDAVRLSCCLAMGPRPMILNETTKLSYEHTNTIAHCPSHPPSADSSHSPGPRHLLLQGGGWPSTYGCFPLSSGCVLVGVTGDIGGDGRTRIHAHFPLPPTAPTHSPPSLLQRWAAHDISSSTPSSPPHTLPSATCYPSPAPPPRCHKLHLPRHNSAHTYPIAVCQELLAALLLVRLPQGQQEGAAHAQTPDLGPRNAGYGGSEDSVNVGIDCRFLSL</sequence>